<evidence type="ECO:0000256" key="2">
    <source>
        <dbReference type="ARBA" id="ARBA00022771"/>
    </source>
</evidence>
<protein>
    <recommendedName>
        <fullName evidence="6">MYND-type domain-containing protein</fullName>
    </recommendedName>
</protein>
<keyword evidence="3" id="KW-0862">Zinc</keyword>
<feature type="compositionally biased region" description="Low complexity" evidence="5">
    <location>
        <begin position="416"/>
        <end position="427"/>
    </location>
</feature>
<dbReference type="Proteomes" id="UP001153069">
    <property type="component" value="Unassembled WGS sequence"/>
</dbReference>
<feature type="region of interest" description="Disordered" evidence="5">
    <location>
        <begin position="357"/>
        <end position="445"/>
    </location>
</feature>
<evidence type="ECO:0000256" key="3">
    <source>
        <dbReference type="ARBA" id="ARBA00022833"/>
    </source>
</evidence>
<keyword evidence="2 4" id="KW-0863">Zinc-finger</keyword>
<dbReference type="AlphaFoldDB" id="A0A9N8DW66"/>
<feature type="compositionally biased region" description="Polar residues" evidence="5">
    <location>
        <begin position="83"/>
        <end position="94"/>
    </location>
</feature>
<dbReference type="EMBL" id="CAICTM010000388">
    <property type="protein sequence ID" value="CAB9509430.1"/>
    <property type="molecule type" value="Genomic_DNA"/>
</dbReference>
<evidence type="ECO:0000259" key="6">
    <source>
        <dbReference type="PROSITE" id="PS50865"/>
    </source>
</evidence>
<evidence type="ECO:0000256" key="5">
    <source>
        <dbReference type="SAM" id="MobiDB-lite"/>
    </source>
</evidence>
<name>A0A9N8DW66_9STRA</name>
<feature type="compositionally biased region" description="Low complexity" evidence="5">
    <location>
        <begin position="357"/>
        <end position="373"/>
    </location>
</feature>
<keyword evidence="8" id="KW-1185">Reference proteome</keyword>
<sequence>MTTTSTTTTTPEEDQHAELQEEIGALRRSVDWDVKDLENLEEFFKADLAADIERMSSGSYDEEDQDNLSSSHGTNHSTGSADIASSSMATNTSMRKPKPMMAGRPVTGAPAPNSDLIFFVNAAFRDEYQVCAQLTTDHAVVAFECDIVQKLNAGQTLPYLTSLRVPKGCLMRAKVHPIFRRLLVQSMWIQQQPAMLRYQKGQTKIDPTAPVCSCANPPCGNPAVRFVGNPGFFLQKNLLIDPFCVPVCLDTKCVLQAQQMSNTIHAKAQQHAANSNLGQTSKFATASNPALKSQMPHDVHSCNVCGSFERKYGGSAHVLKACPLCGIAYYCSQQCQIQDWQRGHKDVCTNVKGTATGAQQQQQQQTQVKAAAVDSNSTKKPEPPATIPEETPIIAPAPSPIPYQMPVAAPAPAPMPLRTTAPPQKKQPSPPAKQQPTSSSNNNSMTEVTQGMAAISMPTYNMPEPEVVATPQHRVSAPPTVPVPTYNMPEPAVPVYPAPPKRAVSEGMAPYSVPTFPGNTNNNNDNKDATNTTATTTTTQKGRKKAE</sequence>
<evidence type="ECO:0000256" key="1">
    <source>
        <dbReference type="ARBA" id="ARBA00022723"/>
    </source>
</evidence>
<keyword evidence="1" id="KW-0479">Metal-binding</keyword>
<dbReference type="Pfam" id="PF01753">
    <property type="entry name" value="zf-MYND"/>
    <property type="match status" value="1"/>
</dbReference>
<feature type="compositionally biased region" description="Low complexity" evidence="5">
    <location>
        <begin position="519"/>
        <end position="539"/>
    </location>
</feature>
<feature type="region of interest" description="Disordered" evidence="5">
    <location>
        <begin position="56"/>
        <end position="104"/>
    </location>
</feature>
<feature type="domain" description="MYND-type" evidence="6">
    <location>
        <begin position="302"/>
        <end position="348"/>
    </location>
</feature>
<dbReference type="InterPro" id="IPR002893">
    <property type="entry name" value="Znf_MYND"/>
</dbReference>
<organism evidence="7 8">
    <name type="scientific">Seminavis robusta</name>
    <dbReference type="NCBI Taxonomy" id="568900"/>
    <lineage>
        <taxon>Eukaryota</taxon>
        <taxon>Sar</taxon>
        <taxon>Stramenopiles</taxon>
        <taxon>Ochrophyta</taxon>
        <taxon>Bacillariophyta</taxon>
        <taxon>Bacillariophyceae</taxon>
        <taxon>Bacillariophycidae</taxon>
        <taxon>Naviculales</taxon>
        <taxon>Naviculaceae</taxon>
        <taxon>Seminavis</taxon>
    </lineage>
</organism>
<evidence type="ECO:0000313" key="7">
    <source>
        <dbReference type="EMBL" id="CAB9509430.1"/>
    </source>
</evidence>
<feature type="compositionally biased region" description="Low complexity" evidence="5">
    <location>
        <begin position="67"/>
        <end position="80"/>
    </location>
</feature>
<dbReference type="GO" id="GO:0008270">
    <property type="term" value="F:zinc ion binding"/>
    <property type="evidence" value="ECO:0007669"/>
    <property type="project" value="UniProtKB-KW"/>
</dbReference>
<dbReference type="PROSITE" id="PS50865">
    <property type="entry name" value="ZF_MYND_2"/>
    <property type="match status" value="1"/>
</dbReference>
<proteinExistence type="predicted"/>
<dbReference type="OrthoDB" id="432970at2759"/>
<reference evidence="7" key="1">
    <citation type="submission" date="2020-06" db="EMBL/GenBank/DDBJ databases">
        <authorList>
            <consortium name="Plant Systems Biology data submission"/>
        </authorList>
    </citation>
    <scope>NUCLEOTIDE SEQUENCE</scope>
    <source>
        <strain evidence="7">D6</strain>
    </source>
</reference>
<dbReference type="Gene3D" id="6.10.140.2220">
    <property type="match status" value="1"/>
</dbReference>
<accession>A0A9N8DW66</accession>
<gene>
    <name evidence="7" type="ORF">SEMRO_389_G132670.1</name>
</gene>
<dbReference type="SUPFAM" id="SSF144232">
    <property type="entry name" value="HIT/MYND zinc finger-like"/>
    <property type="match status" value="1"/>
</dbReference>
<feature type="region of interest" description="Disordered" evidence="5">
    <location>
        <begin position="508"/>
        <end position="547"/>
    </location>
</feature>
<comment type="caution">
    <text evidence="7">The sequence shown here is derived from an EMBL/GenBank/DDBJ whole genome shotgun (WGS) entry which is preliminary data.</text>
</comment>
<feature type="compositionally biased region" description="Pro residues" evidence="5">
    <location>
        <begin position="395"/>
        <end position="415"/>
    </location>
</feature>
<evidence type="ECO:0000313" key="8">
    <source>
        <dbReference type="Proteomes" id="UP001153069"/>
    </source>
</evidence>
<evidence type="ECO:0000256" key="4">
    <source>
        <dbReference type="PROSITE-ProRule" id="PRU00134"/>
    </source>
</evidence>